<dbReference type="SUPFAM" id="SSF53613">
    <property type="entry name" value="Ribokinase-like"/>
    <property type="match status" value="1"/>
</dbReference>
<keyword evidence="6" id="KW-1185">Reference proteome</keyword>
<dbReference type="GO" id="GO:0016301">
    <property type="term" value="F:kinase activity"/>
    <property type="evidence" value="ECO:0007669"/>
    <property type="project" value="UniProtKB-KW"/>
</dbReference>
<sequence>MQEILCFGELLLRLSPEAGWPAKGGLSSYIGGAELNVAMALAGWQIPVAMGTALPASPVTDLLKVYLNQGHVTTRTIIEKEGRIGTYYLTPGADLKSAGVVYDRAYSAFSLLTPKDVDFDAYLQGISHLHLTAISPAVSQTAADSCLALVEAASRRAITISLDLNYRSKLWKYGKAPIDIIPAIASHATFIMGNIWAAGQMLGIDPESGADQTMDPDALAIFAKKSAEKLTEAYPTCQQVGYTFRFNAPQSEEAVRYFGCLYQKGVLYQSRQKDYDGIADRAGSGDCFMAGLLYGNAAGLSAQQTVDFATAAATGKFYEKGDHTRQSLETVEKRVALLNA</sequence>
<dbReference type="InterPro" id="IPR011611">
    <property type="entry name" value="PfkB_dom"/>
</dbReference>
<evidence type="ECO:0000259" key="4">
    <source>
        <dbReference type="Pfam" id="PF00294"/>
    </source>
</evidence>
<organism evidence="5 6">
    <name type="scientific">Arachidicoccus rhizosphaerae</name>
    <dbReference type="NCBI Taxonomy" id="551991"/>
    <lineage>
        <taxon>Bacteria</taxon>
        <taxon>Pseudomonadati</taxon>
        <taxon>Bacteroidota</taxon>
        <taxon>Chitinophagia</taxon>
        <taxon>Chitinophagales</taxon>
        <taxon>Chitinophagaceae</taxon>
        <taxon>Arachidicoccus</taxon>
    </lineage>
</organism>
<dbReference type="AlphaFoldDB" id="A0A1H4AXS6"/>
<feature type="domain" description="Carbohydrate kinase PfkB" evidence="4">
    <location>
        <begin position="1"/>
        <end position="205"/>
    </location>
</feature>
<dbReference type="EMBL" id="FNQY01000017">
    <property type="protein sequence ID" value="SEA40646.1"/>
    <property type="molecule type" value="Genomic_DNA"/>
</dbReference>
<evidence type="ECO:0000256" key="2">
    <source>
        <dbReference type="ARBA" id="ARBA00022679"/>
    </source>
</evidence>
<dbReference type="PANTHER" id="PTHR43085:SF57">
    <property type="entry name" value="CARBOHYDRATE KINASE PFKB DOMAIN-CONTAINING PROTEIN"/>
    <property type="match status" value="1"/>
</dbReference>
<dbReference type="InterPro" id="IPR029056">
    <property type="entry name" value="Ribokinase-like"/>
</dbReference>
<proteinExistence type="inferred from homology"/>
<dbReference type="STRING" id="551991.SAMN05192529_11717"/>
<evidence type="ECO:0000313" key="6">
    <source>
        <dbReference type="Proteomes" id="UP000199041"/>
    </source>
</evidence>
<dbReference type="InterPro" id="IPR050306">
    <property type="entry name" value="PfkB_Carbo_kinase"/>
</dbReference>
<keyword evidence="3 5" id="KW-0418">Kinase</keyword>
<reference evidence="5 6" key="1">
    <citation type="submission" date="2016-10" db="EMBL/GenBank/DDBJ databases">
        <authorList>
            <person name="de Groot N.N."/>
        </authorList>
    </citation>
    <scope>NUCLEOTIDE SEQUENCE [LARGE SCALE GENOMIC DNA]</scope>
    <source>
        <strain evidence="5 6">Vu-144</strain>
    </source>
</reference>
<protein>
    <submittedName>
        <fullName evidence="5">2-dehydro-3-deoxygluconokinase</fullName>
    </submittedName>
</protein>
<accession>A0A1H4AXS6</accession>
<comment type="similarity">
    <text evidence="1">Belongs to the carbohydrate kinase PfkB family.</text>
</comment>
<evidence type="ECO:0000313" key="5">
    <source>
        <dbReference type="EMBL" id="SEA40646.1"/>
    </source>
</evidence>
<name>A0A1H4AXS6_9BACT</name>
<dbReference type="Gene3D" id="3.40.1190.20">
    <property type="match status" value="1"/>
</dbReference>
<evidence type="ECO:0000256" key="3">
    <source>
        <dbReference type="ARBA" id="ARBA00022777"/>
    </source>
</evidence>
<dbReference type="Pfam" id="PF00294">
    <property type="entry name" value="PfkB"/>
    <property type="match status" value="1"/>
</dbReference>
<dbReference type="OrthoDB" id="9813569at2"/>
<gene>
    <name evidence="5" type="ORF">SAMN05192529_11717</name>
</gene>
<keyword evidence="2" id="KW-0808">Transferase</keyword>
<dbReference type="PANTHER" id="PTHR43085">
    <property type="entry name" value="HEXOKINASE FAMILY MEMBER"/>
    <property type="match status" value="1"/>
</dbReference>
<dbReference type="Proteomes" id="UP000199041">
    <property type="component" value="Unassembled WGS sequence"/>
</dbReference>
<dbReference type="RefSeq" id="WP_091399591.1">
    <property type="nucleotide sequence ID" value="NZ_FNQY01000017.1"/>
</dbReference>
<dbReference type="CDD" id="cd01166">
    <property type="entry name" value="KdgK"/>
    <property type="match status" value="1"/>
</dbReference>
<evidence type="ECO:0000256" key="1">
    <source>
        <dbReference type="ARBA" id="ARBA00010688"/>
    </source>
</evidence>